<evidence type="ECO:0000256" key="3">
    <source>
        <dbReference type="ARBA" id="ARBA00015419"/>
    </source>
</evidence>
<dbReference type="EMBL" id="RDQO01000004">
    <property type="protein sequence ID" value="RMX04851.1"/>
    <property type="molecule type" value="Genomic_DNA"/>
</dbReference>
<organism evidence="14 15">
    <name type="scientific">Corticibacter populi</name>
    <dbReference type="NCBI Taxonomy" id="1550736"/>
    <lineage>
        <taxon>Bacteria</taxon>
        <taxon>Pseudomonadati</taxon>
        <taxon>Pseudomonadota</taxon>
        <taxon>Betaproteobacteria</taxon>
        <taxon>Burkholderiales</taxon>
        <taxon>Comamonadaceae</taxon>
        <taxon>Corticibacter</taxon>
    </lineage>
</organism>
<gene>
    <name evidence="14" type="ORF">D8I35_13390</name>
</gene>
<dbReference type="Pfam" id="PF17243">
    <property type="entry name" value="POTRA_TamA_1"/>
    <property type="match status" value="1"/>
</dbReference>
<comment type="subunit">
    <text evidence="10">Interacts with TamB to form the translocation and assembly module (TAM).</text>
</comment>
<evidence type="ECO:0000313" key="14">
    <source>
        <dbReference type="EMBL" id="RMX04851.1"/>
    </source>
</evidence>
<dbReference type="InterPro" id="IPR039910">
    <property type="entry name" value="D15-like"/>
</dbReference>
<evidence type="ECO:0000256" key="6">
    <source>
        <dbReference type="ARBA" id="ARBA00022729"/>
    </source>
</evidence>
<dbReference type="Proteomes" id="UP000278006">
    <property type="component" value="Unassembled WGS sequence"/>
</dbReference>
<protein>
    <recommendedName>
        <fullName evidence="3">Translocation and assembly module subunit TamA</fullName>
    </recommendedName>
    <alternativeName>
        <fullName evidence="9">Autotransporter assembly factor TamA</fullName>
    </alternativeName>
</protein>
<dbReference type="Pfam" id="PF01103">
    <property type="entry name" value="Omp85"/>
    <property type="match status" value="1"/>
</dbReference>
<dbReference type="Pfam" id="PF07244">
    <property type="entry name" value="POTRA"/>
    <property type="match status" value="1"/>
</dbReference>
<evidence type="ECO:0000256" key="10">
    <source>
        <dbReference type="ARBA" id="ARBA00093548"/>
    </source>
</evidence>
<feature type="domain" description="Bacterial surface antigen (D15)" evidence="11">
    <location>
        <begin position="426"/>
        <end position="655"/>
    </location>
</feature>
<keyword evidence="7" id="KW-0472">Membrane</keyword>
<dbReference type="InterPro" id="IPR000184">
    <property type="entry name" value="Bac_surfAg_D15"/>
</dbReference>
<feature type="domain" description="TamA POTRA" evidence="13">
    <location>
        <begin position="90"/>
        <end position="171"/>
    </location>
</feature>
<accession>A0A3M6QPX6</accession>
<proteinExistence type="inferred from homology"/>
<dbReference type="Gene3D" id="3.10.20.310">
    <property type="entry name" value="membrane protein fhac"/>
    <property type="match status" value="2"/>
</dbReference>
<keyword evidence="15" id="KW-1185">Reference proteome</keyword>
<keyword evidence="4" id="KW-1134">Transmembrane beta strand</keyword>
<comment type="subcellular location">
    <subcellularLocation>
        <location evidence="1">Cell outer membrane</location>
    </subcellularLocation>
</comment>
<evidence type="ECO:0000256" key="1">
    <source>
        <dbReference type="ARBA" id="ARBA00004442"/>
    </source>
</evidence>
<evidence type="ECO:0000256" key="8">
    <source>
        <dbReference type="ARBA" id="ARBA00023237"/>
    </source>
</evidence>
<dbReference type="PANTHER" id="PTHR12815">
    <property type="entry name" value="SORTING AND ASSEMBLY MACHINERY SAMM50 PROTEIN FAMILY MEMBER"/>
    <property type="match status" value="1"/>
</dbReference>
<evidence type="ECO:0000259" key="11">
    <source>
        <dbReference type="Pfam" id="PF01103"/>
    </source>
</evidence>
<keyword evidence="5" id="KW-0812">Transmembrane</keyword>
<evidence type="ECO:0000259" key="13">
    <source>
        <dbReference type="Pfam" id="PF17243"/>
    </source>
</evidence>
<evidence type="ECO:0000256" key="2">
    <source>
        <dbReference type="ARBA" id="ARBA00010248"/>
    </source>
</evidence>
<evidence type="ECO:0000256" key="5">
    <source>
        <dbReference type="ARBA" id="ARBA00022692"/>
    </source>
</evidence>
<dbReference type="OrthoDB" id="9769707at2"/>
<evidence type="ECO:0000256" key="4">
    <source>
        <dbReference type="ARBA" id="ARBA00022452"/>
    </source>
</evidence>
<dbReference type="RefSeq" id="WP_122230160.1">
    <property type="nucleotide sequence ID" value="NZ_RDQO01000004.1"/>
</dbReference>
<dbReference type="InterPro" id="IPR035243">
    <property type="entry name" value="TamA_POTRA_Dom_1"/>
</dbReference>
<evidence type="ECO:0000313" key="15">
    <source>
        <dbReference type="Proteomes" id="UP000278006"/>
    </source>
</evidence>
<reference evidence="14 15" key="1">
    <citation type="submission" date="2018-10" db="EMBL/GenBank/DDBJ databases">
        <title>Draft genome of Cortibacter populi DSM10536.</title>
        <authorList>
            <person name="Bernier A.-M."/>
            <person name="Bernard K."/>
        </authorList>
    </citation>
    <scope>NUCLEOTIDE SEQUENCE [LARGE SCALE GENOMIC DNA]</scope>
    <source>
        <strain evidence="14 15">DSM 105136</strain>
    </source>
</reference>
<dbReference type="PANTHER" id="PTHR12815:SF47">
    <property type="entry name" value="TRANSLOCATION AND ASSEMBLY MODULE SUBUNIT TAMA"/>
    <property type="match status" value="1"/>
</dbReference>
<dbReference type="InterPro" id="IPR010827">
    <property type="entry name" value="BamA/TamA_POTRA"/>
</dbReference>
<keyword evidence="8" id="KW-0998">Cell outer membrane</keyword>
<name>A0A3M6QPX6_9BURK</name>
<evidence type="ECO:0000259" key="12">
    <source>
        <dbReference type="Pfam" id="PF07244"/>
    </source>
</evidence>
<keyword evidence="6" id="KW-0732">Signal</keyword>
<evidence type="ECO:0000256" key="7">
    <source>
        <dbReference type="ARBA" id="ARBA00023136"/>
    </source>
</evidence>
<comment type="caution">
    <text evidence="14">The sequence shown here is derived from an EMBL/GenBank/DDBJ whole genome shotgun (WGS) entry which is preliminary data.</text>
</comment>
<comment type="similarity">
    <text evidence="2">Belongs to the TamA family.</text>
</comment>
<evidence type="ECO:0000256" key="9">
    <source>
        <dbReference type="ARBA" id="ARBA00033063"/>
    </source>
</evidence>
<dbReference type="Gene3D" id="2.40.160.50">
    <property type="entry name" value="membrane protein fhac: a member of the omp85/tpsb transporter family"/>
    <property type="match status" value="1"/>
</dbReference>
<dbReference type="AlphaFoldDB" id="A0A3M6QPX6"/>
<sequence length="658" mass="71808">MKNQPIECTDLPATRPGTTRLRLRGPAQPGWRIPGARTAALLTLLAAATLLQGCGALRGLAGNGSAAEDGEDAEQAAAVQASEAPLSFTVEVRSANSGIASHLEKHMDIQRYTRFPDLRATEFNRLLADADTNARDLLAALGYFNPELTLRVEDAPADSAAPRRIVIEVEPGEQTTVAGHRIGFAEPMNSDPSAARQRQRVERGWSLKDDTPFTQSEWSSAKSAGLRVLQRDRYPTARIADSQATVDADANRATLRVDYDAGPPYRFGTVELQGVKRYDPEGIKNIARIPTGSDYSEEALLDAQQRLASSGYFDAAFLMLDTENSDPDNATVIAQLREAKYQKLVFGVGISTDAGLRLSVDHTHNKMWPLGWRAVNQIALDANTQALSTKWTAMPHASGWAWYTGASIERAEYGDYKANSLSLVGGRTKSVGHIDRSYYLQYDMSKTEGSDAPGSSSSLLANYAWTGRYFNNKTNPTSGYGLGAEVGAGFTLTPQREPFARARLRALRFWPLGQRNEMGRRSRLALRGEAGAIIAKDDVEVPVTLLFLTGGDTTVRGYSYESIGTRSQGGKLYGGRYMTVGSIEWQRPITLFGNATDWEHATFVDVGTVSDETSDVTLYTGVGTGIRWNSPVGPMQADVAYGIKKQQVRLHLRMGFNF</sequence>
<dbReference type="GO" id="GO:0009279">
    <property type="term" value="C:cell outer membrane"/>
    <property type="evidence" value="ECO:0007669"/>
    <property type="project" value="UniProtKB-SubCell"/>
</dbReference>
<feature type="domain" description="POTRA" evidence="12">
    <location>
        <begin position="265"/>
        <end position="324"/>
    </location>
</feature>